<feature type="binding site" evidence="8">
    <location>
        <position position="465"/>
    </location>
    <ligand>
        <name>Mn(2+)</name>
        <dbReference type="ChEBI" id="CHEBI:29035"/>
    </ligand>
</feature>
<dbReference type="Proteomes" id="UP000663889">
    <property type="component" value="Unassembled WGS sequence"/>
</dbReference>
<name>A0A815KSX7_9BILA</name>
<dbReference type="EMBL" id="CAJNOU010003562">
    <property type="protein sequence ID" value="CAF1397324.1"/>
    <property type="molecule type" value="Genomic_DNA"/>
</dbReference>
<dbReference type="PANTHER" id="PTHR12450">
    <property type="entry name" value="DENTIN MATRIX PROTEIN 4 PROTEIN FAM20"/>
    <property type="match status" value="1"/>
</dbReference>
<dbReference type="EMBL" id="CAJOBE010009893">
    <property type="protein sequence ID" value="CAF4095359.1"/>
    <property type="molecule type" value="Genomic_DNA"/>
</dbReference>
<evidence type="ECO:0000256" key="7">
    <source>
        <dbReference type="PIRSR" id="PIRSR624869-2"/>
    </source>
</evidence>
<feature type="binding site" evidence="7">
    <location>
        <position position="293"/>
    </location>
    <ligand>
        <name>ATP</name>
        <dbReference type="ChEBI" id="CHEBI:30616"/>
    </ligand>
</feature>
<proteinExistence type="inferred from homology"/>
<evidence type="ECO:0000256" key="8">
    <source>
        <dbReference type="PIRSR" id="PIRSR624869-3"/>
    </source>
</evidence>
<feature type="binding site" evidence="7">
    <location>
        <position position="465"/>
    </location>
    <ligand>
        <name>ATP</name>
        <dbReference type="ChEBI" id="CHEBI:30616"/>
    </ligand>
</feature>
<evidence type="ECO:0000256" key="10">
    <source>
        <dbReference type="SAM" id="Phobius"/>
    </source>
</evidence>
<comment type="cofactor">
    <cofactor evidence="8">
        <name>Mn(2+)</name>
        <dbReference type="ChEBI" id="CHEBI:29035"/>
    </cofactor>
</comment>
<feature type="binding site" evidence="8">
    <location>
        <position position="293"/>
    </location>
    <ligand>
        <name>Mn(2+)</name>
        <dbReference type="ChEBI" id="CHEBI:29035"/>
    </ligand>
</feature>
<keyword evidence="4" id="KW-1015">Disulfide bond</keyword>
<feature type="transmembrane region" description="Helical" evidence="10">
    <location>
        <begin position="12"/>
        <end position="32"/>
    </location>
</feature>
<dbReference type="GO" id="GO:0046872">
    <property type="term" value="F:metal ion binding"/>
    <property type="evidence" value="ECO:0007669"/>
    <property type="project" value="UniProtKB-KW"/>
</dbReference>
<comment type="caution">
    <text evidence="12">The sequence shown here is derived from an EMBL/GenBank/DDBJ whole genome shotgun (WGS) entry which is preliminary data.</text>
</comment>
<keyword evidence="3" id="KW-0333">Golgi apparatus</keyword>
<dbReference type="PANTHER" id="PTHR12450:SF22">
    <property type="entry name" value="EXTRACELLULAR SERINE_THREONINE PROTEIN CG31145"/>
    <property type="match status" value="1"/>
</dbReference>
<evidence type="ECO:0000256" key="4">
    <source>
        <dbReference type="ARBA" id="ARBA00023157"/>
    </source>
</evidence>
<feature type="binding site" evidence="7">
    <location>
        <position position="272"/>
    </location>
    <ligand>
        <name>ATP</name>
        <dbReference type="ChEBI" id="CHEBI:30616"/>
    </ligand>
</feature>
<comment type="subcellular location">
    <subcellularLocation>
        <location evidence="1">Golgi apparatus</location>
    </subcellularLocation>
</comment>
<dbReference type="Pfam" id="PF06702">
    <property type="entry name" value="Fam20C"/>
    <property type="match status" value="1"/>
</dbReference>
<feature type="domain" description="FAM20 C-terminal" evidence="11">
    <location>
        <begin position="339"/>
        <end position="553"/>
    </location>
</feature>
<comment type="similarity">
    <text evidence="2">Belongs to the FAM20 family.</text>
</comment>
<keyword evidence="10" id="KW-1133">Transmembrane helix</keyword>
<evidence type="ECO:0000256" key="1">
    <source>
        <dbReference type="ARBA" id="ARBA00004555"/>
    </source>
</evidence>
<gene>
    <name evidence="13" type="ORF">FNK824_LOCUS31118</name>
    <name evidence="12" type="ORF">SEV965_LOCUS31257</name>
</gene>
<dbReference type="AlphaFoldDB" id="A0A815KSX7"/>
<evidence type="ECO:0000313" key="12">
    <source>
        <dbReference type="EMBL" id="CAF1397324.1"/>
    </source>
</evidence>
<evidence type="ECO:0000256" key="9">
    <source>
        <dbReference type="SAM" id="MobiDB-lite"/>
    </source>
</evidence>
<evidence type="ECO:0000256" key="2">
    <source>
        <dbReference type="ARBA" id="ARBA00006557"/>
    </source>
</evidence>
<feature type="compositionally biased region" description="Acidic residues" evidence="9">
    <location>
        <begin position="133"/>
        <end position="145"/>
    </location>
</feature>
<feature type="binding site" evidence="7">
    <location>
        <begin position="376"/>
        <end position="379"/>
    </location>
    <ligand>
        <name>ATP</name>
        <dbReference type="ChEBI" id="CHEBI:30616"/>
    </ligand>
</feature>
<feature type="active site" evidence="6">
    <location>
        <position position="445"/>
    </location>
</feature>
<keyword evidence="7" id="KW-0067">ATP-binding</keyword>
<feature type="binding site" evidence="7">
    <location>
        <position position="256"/>
    </location>
    <ligand>
        <name>ATP</name>
        <dbReference type="ChEBI" id="CHEBI:30616"/>
    </ligand>
</feature>
<reference evidence="12" key="1">
    <citation type="submission" date="2021-02" db="EMBL/GenBank/DDBJ databases">
        <authorList>
            <person name="Nowell W R."/>
        </authorList>
    </citation>
    <scope>NUCLEOTIDE SEQUENCE</scope>
</reference>
<evidence type="ECO:0000256" key="5">
    <source>
        <dbReference type="ARBA" id="ARBA00023180"/>
    </source>
</evidence>
<organism evidence="12 14">
    <name type="scientific">Rotaria sordida</name>
    <dbReference type="NCBI Taxonomy" id="392033"/>
    <lineage>
        <taxon>Eukaryota</taxon>
        <taxon>Metazoa</taxon>
        <taxon>Spiralia</taxon>
        <taxon>Gnathifera</taxon>
        <taxon>Rotifera</taxon>
        <taxon>Eurotatoria</taxon>
        <taxon>Bdelloidea</taxon>
        <taxon>Philodinida</taxon>
        <taxon>Philodinidae</taxon>
        <taxon>Rotaria</taxon>
    </lineage>
</organism>
<evidence type="ECO:0000313" key="14">
    <source>
        <dbReference type="Proteomes" id="UP000663889"/>
    </source>
</evidence>
<feature type="region of interest" description="Disordered" evidence="9">
    <location>
        <begin position="128"/>
        <end position="160"/>
    </location>
</feature>
<keyword evidence="5" id="KW-0325">Glycoprotein</keyword>
<keyword evidence="10" id="KW-0812">Transmembrane</keyword>
<evidence type="ECO:0000313" key="13">
    <source>
        <dbReference type="EMBL" id="CAF4095359.1"/>
    </source>
</evidence>
<keyword evidence="10" id="KW-0472">Membrane</keyword>
<dbReference type="GO" id="GO:0005794">
    <property type="term" value="C:Golgi apparatus"/>
    <property type="evidence" value="ECO:0007669"/>
    <property type="project" value="UniProtKB-SubCell"/>
</dbReference>
<dbReference type="InterPro" id="IPR024869">
    <property type="entry name" value="FAM20"/>
</dbReference>
<evidence type="ECO:0000256" key="6">
    <source>
        <dbReference type="PIRSR" id="PIRSR624869-1"/>
    </source>
</evidence>
<protein>
    <recommendedName>
        <fullName evidence="11">FAM20 C-terminal domain-containing protein</fullName>
    </recommendedName>
</protein>
<dbReference type="GO" id="GO:0016773">
    <property type="term" value="F:phosphotransferase activity, alcohol group as acceptor"/>
    <property type="evidence" value="ECO:0007669"/>
    <property type="project" value="TreeGrafter"/>
</dbReference>
<dbReference type="GO" id="GO:0005524">
    <property type="term" value="F:ATP binding"/>
    <property type="evidence" value="ECO:0007669"/>
    <property type="project" value="UniProtKB-KW"/>
</dbReference>
<sequence>MWYLSFRVHCSFLFSLTILSLFCLVTFYTFLWPTTDLESQENISKFPKPPVDVSFWSVLCQQNICDIKATKTLKLTNHASSITRQRIDELYQLVHRAQNDQIDLSNIKKSHYLDPTWTFEKFIEQKSKNDTNDTSEDDDTSDSDSEERKKPKLSFTNEEKTINEHDKKQLRYFIHHVLAKWKQQHLNDTIINLADLMHDTLAQDDPKKLNTTWFQFMKTVTNLRVYDTHSSQFKNLFKYLQYGKITKANEMSHGTQIKILLDLPNGFQGLLKPYRVPRNYQTPSDHFYFSDIERHYAEIAAFHVDKILGFNRVPPVIGRVLNITSDIREKTTHKLARTFFISPANNTCFYGHCSYYCDIEHAVCGKPGDQLEGSVQVLLPESSEIVWQEITHPYRRSYRTSRKAKWELNENYCYEYIMIDEYYHNRLLLDMMDLSAFDFIIGNLDRHHMMRISSFGNNTALLHLDHGRSFGRYDDDDLSILTPIRHCCFFRYKTFARLYRVYKQGFSKLVSNSLKTHEGLQMILIDEHLIAIDRRLEIIFAHLETCIKTYTVKGVMIDDGVD</sequence>
<dbReference type="Proteomes" id="UP000663874">
    <property type="component" value="Unassembled WGS sequence"/>
</dbReference>
<evidence type="ECO:0000259" key="11">
    <source>
        <dbReference type="Pfam" id="PF06702"/>
    </source>
</evidence>
<keyword evidence="7" id="KW-0547">Nucleotide-binding</keyword>
<dbReference type="InterPro" id="IPR009581">
    <property type="entry name" value="FAM20_C"/>
</dbReference>
<keyword evidence="8" id="KW-0464">Manganese</keyword>
<evidence type="ECO:0000256" key="3">
    <source>
        <dbReference type="ARBA" id="ARBA00023034"/>
    </source>
</evidence>
<accession>A0A815KSX7</accession>
<keyword evidence="8" id="KW-0479">Metal-binding</keyword>